<organism evidence="1 2">
    <name type="scientific">Sphingobium chungbukense</name>
    <dbReference type="NCBI Taxonomy" id="56193"/>
    <lineage>
        <taxon>Bacteria</taxon>
        <taxon>Pseudomonadati</taxon>
        <taxon>Pseudomonadota</taxon>
        <taxon>Alphaproteobacteria</taxon>
        <taxon>Sphingomonadales</taxon>
        <taxon>Sphingomonadaceae</taxon>
        <taxon>Sphingobium</taxon>
    </lineage>
</organism>
<reference evidence="1 2" key="1">
    <citation type="submission" date="2015-04" db="EMBL/GenBank/DDBJ databases">
        <title>Genome sequence of aromatic hydrocarbons-degrading Sphingobium chungbukense DJ77.</title>
        <authorList>
            <person name="Kim Y.-C."/>
            <person name="Chae J.-C."/>
        </authorList>
    </citation>
    <scope>NUCLEOTIDE SEQUENCE [LARGE SCALE GENOMIC DNA]</scope>
    <source>
        <strain evidence="1 2">DJ77</strain>
    </source>
</reference>
<proteinExistence type="predicted"/>
<dbReference type="EMBL" id="LBIC01000003">
    <property type="protein sequence ID" value="KKW92650.1"/>
    <property type="molecule type" value="Genomic_DNA"/>
</dbReference>
<gene>
    <name evidence="1" type="ORF">YP76_06860</name>
</gene>
<evidence type="ECO:0000313" key="1">
    <source>
        <dbReference type="EMBL" id="KKW92650.1"/>
    </source>
</evidence>
<dbReference type="RefSeq" id="WP_046762866.1">
    <property type="nucleotide sequence ID" value="NZ_LBIC01000003.1"/>
</dbReference>
<dbReference type="STRING" id="56193.YP76_06860"/>
<name>A0A0M3AS18_9SPHN</name>
<dbReference type="AlphaFoldDB" id="A0A0M3AS18"/>
<dbReference type="PATRIC" id="fig|56193.3.peg.1414"/>
<accession>A0A0M3AS18</accession>
<keyword evidence="2" id="KW-1185">Reference proteome</keyword>
<dbReference type="Proteomes" id="UP000033874">
    <property type="component" value="Unassembled WGS sequence"/>
</dbReference>
<evidence type="ECO:0000313" key="2">
    <source>
        <dbReference type="Proteomes" id="UP000033874"/>
    </source>
</evidence>
<sequence length="86" mass="10158">MKHVHDFAAPNWRDQPVITDERLYQIERRACAAEWLARKGGYPSFAAWHVHACQALEDIDLRYEEGQRRARNAFWAAYDRSKRNGL</sequence>
<protein>
    <submittedName>
        <fullName evidence="1">Uncharacterized protein</fullName>
    </submittedName>
</protein>
<comment type="caution">
    <text evidence="1">The sequence shown here is derived from an EMBL/GenBank/DDBJ whole genome shotgun (WGS) entry which is preliminary data.</text>
</comment>